<reference evidence="1 2" key="1">
    <citation type="submission" date="2015-04" db="EMBL/GenBank/DDBJ databases">
        <authorList>
            <person name="Syromyatnikov M.Y."/>
            <person name="Popov V.N."/>
        </authorList>
    </citation>
    <scope>NUCLEOTIDE SEQUENCE [LARGE SCALE GENOMIC DNA]</scope>
</reference>
<evidence type="ECO:0000313" key="2">
    <source>
        <dbReference type="Proteomes" id="UP000183832"/>
    </source>
</evidence>
<sequence>MISCFTSEEHERRKKINLEMCIKDLRQHFQNLPHGILWCCCDARRSNENSETRQQNLHASLNYLTGNIWKYLFVKSDLVLICFVNTLAFN</sequence>
<evidence type="ECO:0000313" key="1">
    <source>
        <dbReference type="EMBL" id="CRL00536.1"/>
    </source>
</evidence>
<accession>A0A1J1IK22</accession>
<proteinExistence type="predicted"/>
<dbReference type="AlphaFoldDB" id="A0A1J1IK22"/>
<organism evidence="1 2">
    <name type="scientific">Clunio marinus</name>
    <dbReference type="NCBI Taxonomy" id="568069"/>
    <lineage>
        <taxon>Eukaryota</taxon>
        <taxon>Metazoa</taxon>
        <taxon>Ecdysozoa</taxon>
        <taxon>Arthropoda</taxon>
        <taxon>Hexapoda</taxon>
        <taxon>Insecta</taxon>
        <taxon>Pterygota</taxon>
        <taxon>Neoptera</taxon>
        <taxon>Endopterygota</taxon>
        <taxon>Diptera</taxon>
        <taxon>Nematocera</taxon>
        <taxon>Chironomoidea</taxon>
        <taxon>Chironomidae</taxon>
        <taxon>Clunio</taxon>
    </lineage>
</organism>
<dbReference type="Proteomes" id="UP000183832">
    <property type="component" value="Unassembled WGS sequence"/>
</dbReference>
<name>A0A1J1IK22_9DIPT</name>
<gene>
    <name evidence="1" type="ORF">CLUMA_CG013797</name>
</gene>
<protein>
    <submittedName>
        <fullName evidence="1">CLUMA_CG013797, isoform A</fullName>
    </submittedName>
</protein>
<keyword evidence="2" id="KW-1185">Reference proteome</keyword>
<dbReference type="EMBL" id="CVRI01000054">
    <property type="protein sequence ID" value="CRL00536.1"/>
    <property type="molecule type" value="Genomic_DNA"/>
</dbReference>